<dbReference type="FunFam" id="2.60.40.10:FF:000813">
    <property type="entry name" value="Vesicle-associated protein 1-1"/>
    <property type="match status" value="1"/>
</dbReference>
<feature type="region of interest" description="Disordered" evidence="6">
    <location>
        <begin position="223"/>
        <end position="310"/>
    </location>
</feature>
<dbReference type="InterPro" id="IPR000535">
    <property type="entry name" value="MSP_dom"/>
</dbReference>
<dbReference type="GO" id="GO:0090158">
    <property type="term" value="P:endoplasmic reticulum membrane organization"/>
    <property type="evidence" value="ECO:0007669"/>
    <property type="project" value="TreeGrafter"/>
</dbReference>
<proteinExistence type="inferred from homology"/>
<feature type="compositionally biased region" description="Polar residues" evidence="6">
    <location>
        <begin position="349"/>
        <end position="361"/>
    </location>
</feature>
<dbReference type="InterPro" id="IPR013783">
    <property type="entry name" value="Ig-like_fold"/>
</dbReference>
<name>A0A4S3JGR4_9EURO</name>
<dbReference type="EMBL" id="SOSA01000206">
    <property type="protein sequence ID" value="THC94462.1"/>
    <property type="molecule type" value="Genomic_DNA"/>
</dbReference>
<dbReference type="AlphaFoldDB" id="A0A4S3JGR4"/>
<evidence type="ECO:0000256" key="2">
    <source>
        <dbReference type="ARBA" id="ARBA00008932"/>
    </source>
</evidence>
<evidence type="ECO:0000313" key="9">
    <source>
        <dbReference type="Proteomes" id="UP000308092"/>
    </source>
</evidence>
<comment type="caution">
    <text evidence="8">The sequence shown here is derived from an EMBL/GenBank/DDBJ whole genome shotgun (WGS) entry which is preliminary data.</text>
</comment>
<dbReference type="GO" id="GO:0160214">
    <property type="term" value="F:endoplasmic reticulum-plasma membrane adaptor activity"/>
    <property type="evidence" value="ECO:0007669"/>
    <property type="project" value="UniProtKB-ARBA"/>
</dbReference>
<accession>A0A4S3JGR4</accession>
<feature type="compositionally biased region" description="Polar residues" evidence="6">
    <location>
        <begin position="285"/>
        <end position="310"/>
    </location>
</feature>
<comment type="similarity">
    <text evidence="2">Belongs to the VAMP-associated protein (VAP) (TC 9.B.17) family.</text>
</comment>
<dbReference type="GO" id="GO:0051685">
    <property type="term" value="P:maintenance of ER location"/>
    <property type="evidence" value="ECO:0007669"/>
    <property type="project" value="UniProtKB-ARBA"/>
</dbReference>
<feature type="region of interest" description="Disordered" evidence="6">
    <location>
        <begin position="338"/>
        <end position="365"/>
    </location>
</feature>
<evidence type="ECO:0000256" key="6">
    <source>
        <dbReference type="SAM" id="MobiDB-lite"/>
    </source>
</evidence>
<dbReference type="GO" id="GO:0007009">
    <property type="term" value="P:plasma membrane organization"/>
    <property type="evidence" value="ECO:0007669"/>
    <property type="project" value="UniProtKB-ARBA"/>
</dbReference>
<evidence type="ECO:0000313" key="8">
    <source>
        <dbReference type="EMBL" id="THC94462.1"/>
    </source>
</evidence>
<dbReference type="GO" id="GO:0035091">
    <property type="term" value="F:phosphatidylinositol binding"/>
    <property type="evidence" value="ECO:0007669"/>
    <property type="project" value="UniProtKB-ARBA"/>
</dbReference>
<dbReference type="PANTHER" id="PTHR10809">
    <property type="entry name" value="VESICLE-ASSOCIATED MEMBRANE PROTEIN-ASSOCIATED PROTEIN"/>
    <property type="match status" value="1"/>
</dbReference>
<dbReference type="GO" id="GO:0005886">
    <property type="term" value="C:plasma membrane"/>
    <property type="evidence" value="ECO:0007669"/>
    <property type="project" value="TreeGrafter"/>
</dbReference>
<dbReference type="InterPro" id="IPR008962">
    <property type="entry name" value="PapD-like_sf"/>
</dbReference>
<dbReference type="STRING" id="1220188.A0A4S3JGR4"/>
<keyword evidence="4" id="KW-1133">Transmembrane helix</keyword>
<dbReference type="PANTHER" id="PTHR10809:SF6">
    <property type="entry name" value="AT11025P-RELATED"/>
    <property type="match status" value="1"/>
</dbReference>
<dbReference type="PROSITE" id="PS50202">
    <property type="entry name" value="MSP"/>
    <property type="match status" value="1"/>
</dbReference>
<dbReference type="GO" id="GO:0061709">
    <property type="term" value="P:reticulophagy"/>
    <property type="evidence" value="ECO:0007669"/>
    <property type="project" value="UniProtKB-ARBA"/>
</dbReference>
<evidence type="ECO:0000256" key="5">
    <source>
        <dbReference type="ARBA" id="ARBA00023136"/>
    </source>
</evidence>
<dbReference type="Gene3D" id="2.60.40.10">
    <property type="entry name" value="Immunoglobulins"/>
    <property type="match status" value="1"/>
</dbReference>
<dbReference type="GO" id="GO:0061817">
    <property type="term" value="P:endoplasmic reticulum-plasma membrane tethering"/>
    <property type="evidence" value="ECO:0007669"/>
    <property type="project" value="UniProtKB-ARBA"/>
</dbReference>
<keyword evidence="3" id="KW-0812">Transmembrane</keyword>
<evidence type="ECO:0000256" key="1">
    <source>
        <dbReference type="ARBA" id="ARBA00004163"/>
    </source>
</evidence>
<dbReference type="GO" id="GO:0001786">
    <property type="term" value="F:phosphatidylserine binding"/>
    <property type="evidence" value="ECO:0007669"/>
    <property type="project" value="UniProtKB-ARBA"/>
</dbReference>
<dbReference type="VEuPathDB" id="FungiDB:EYZ11_006065"/>
<comment type="subcellular location">
    <subcellularLocation>
        <location evidence="1">Endoplasmic reticulum membrane</location>
        <topology evidence="1">Single-pass type IV membrane protein</topology>
    </subcellularLocation>
</comment>
<sequence>MAGRLRANPLMTSPDCPACDGAESAAIEQFIPKRMGNNNRSLSTNSNNNPACRPACTRLIVPHRARSSSFDPQNTLSGLFVACASLTLRTPVYAFAMSIVLEPPELAFQRPFNREVCQILHLSNDNPEPVVFKVKTTAPKHYCVRPNSGRIEPGKNVEVQVLLQAMKEEPAVDAKCKDKFLVQTVAVTGEMEFANVTSIFEKASKSSIQERKIRVNWLAAEDSAPAEQEAEANGTVNVLDEEPPAYTSPNANYETPAVGLTSKSANDTSPIPPPDFSDRPKRDTSTSQTNDASATSSKSPAVGITPSSSDLKSQLAEANFQIQKLKDRLADQGLRQRKIGGETEKSTAPMLQQQSAQSNESGVPVQVVAETPKSDVIQRLYQSVVPGSFDPAI</sequence>
<keyword evidence="5" id="KW-0472">Membrane</keyword>
<dbReference type="GO" id="GO:0140506">
    <property type="term" value="F:endoplasmic reticulum-autophagosome adaptor activity"/>
    <property type="evidence" value="ECO:0007669"/>
    <property type="project" value="UniProtKB-ARBA"/>
</dbReference>
<organism evidence="8 9">
    <name type="scientific">Aspergillus tanneri</name>
    <dbReference type="NCBI Taxonomy" id="1220188"/>
    <lineage>
        <taxon>Eukaryota</taxon>
        <taxon>Fungi</taxon>
        <taxon>Dikarya</taxon>
        <taxon>Ascomycota</taxon>
        <taxon>Pezizomycotina</taxon>
        <taxon>Eurotiomycetes</taxon>
        <taxon>Eurotiomycetidae</taxon>
        <taxon>Eurotiales</taxon>
        <taxon>Aspergillaceae</taxon>
        <taxon>Aspergillus</taxon>
        <taxon>Aspergillus subgen. Circumdati</taxon>
    </lineage>
</organism>
<dbReference type="SUPFAM" id="SSF49354">
    <property type="entry name" value="PapD-like"/>
    <property type="match status" value="1"/>
</dbReference>
<dbReference type="GO" id="GO:0033149">
    <property type="term" value="F:FFAT motif binding"/>
    <property type="evidence" value="ECO:0007669"/>
    <property type="project" value="TreeGrafter"/>
</dbReference>
<reference evidence="8 9" key="1">
    <citation type="submission" date="2019-03" db="EMBL/GenBank/DDBJ databases">
        <title>The genome sequence of a newly discovered highly antifungal drug resistant Aspergillus species, Aspergillus tanneri NIH 1004.</title>
        <authorList>
            <person name="Mounaud S."/>
            <person name="Singh I."/>
            <person name="Joardar V."/>
            <person name="Pakala S."/>
            <person name="Pakala S."/>
            <person name="Venepally P."/>
            <person name="Hoover J."/>
            <person name="Nierman W."/>
            <person name="Chung J."/>
            <person name="Losada L."/>
        </authorList>
    </citation>
    <scope>NUCLEOTIDE SEQUENCE [LARGE SCALE GENOMIC DNA]</scope>
    <source>
        <strain evidence="8 9">NIH1004</strain>
    </source>
</reference>
<dbReference type="Pfam" id="PF00635">
    <property type="entry name" value="Motile_Sperm"/>
    <property type="match status" value="1"/>
</dbReference>
<dbReference type="Proteomes" id="UP000308092">
    <property type="component" value="Unassembled WGS sequence"/>
</dbReference>
<dbReference type="GO" id="GO:0160219">
    <property type="term" value="C:cortical endoplasmic reticulum membrane"/>
    <property type="evidence" value="ECO:0007669"/>
    <property type="project" value="UniProtKB-ARBA"/>
</dbReference>
<dbReference type="GO" id="GO:1902647">
    <property type="term" value="P:negative regulation of 1-phosphatidyl-1D-myo-inositol 4,5-bisphosphate biosynthetic process"/>
    <property type="evidence" value="ECO:0007669"/>
    <property type="project" value="UniProtKB-ARBA"/>
</dbReference>
<gene>
    <name evidence="8" type="ORF">EYZ11_006065</name>
</gene>
<evidence type="ECO:0000259" key="7">
    <source>
        <dbReference type="PROSITE" id="PS50202"/>
    </source>
</evidence>
<protein>
    <recommendedName>
        <fullName evidence="7">MSP domain-containing protein</fullName>
    </recommendedName>
</protein>
<keyword evidence="9" id="KW-1185">Reference proteome</keyword>
<feature type="domain" description="MSP" evidence="7">
    <location>
        <begin position="98"/>
        <end position="218"/>
    </location>
</feature>
<evidence type="ECO:0000256" key="4">
    <source>
        <dbReference type="ARBA" id="ARBA00022989"/>
    </source>
</evidence>
<evidence type="ECO:0000256" key="3">
    <source>
        <dbReference type="ARBA" id="ARBA00022692"/>
    </source>
</evidence>
<dbReference type="InterPro" id="IPR016763">
    <property type="entry name" value="VAP"/>
</dbReference>